<reference evidence="2 3" key="1">
    <citation type="journal article" date="2019" name="Philos. Trans. R. Soc. Lond., B, Biol. Sci.">
        <title>Ant behaviour and brain gene expression of defending hosts depend on the ecological success of the intruding social parasite.</title>
        <authorList>
            <person name="Kaur R."/>
            <person name="Stoldt M."/>
            <person name="Jongepier E."/>
            <person name="Feldmeyer B."/>
            <person name="Menzel F."/>
            <person name="Bornberg-Bauer E."/>
            <person name="Foitzik S."/>
        </authorList>
    </citation>
    <scope>NUCLEOTIDE SEQUENCE [LARGE SCALE GENOMIC DNA]</scope>
    <source>
        <tissue evidence="2">Whole body</tissue>
    </source>
</reference>
<name>A0A4S2KS54_9HYME</name>
<dbReference type="AlphaFoldDB" id="A0A4S2KS54"/>
<accession>A0A4S2KS54</accession>
<dbReference type="Proteomes" id="UP000310200">
    <property type="component" value="Unassembled WGS sequence"/>
</dbReference>
<feature type="compositionally biased region" description="Basic residues" evidence="1">
    <location>
        <begin position="54"/>
        <end position="74"/>
    </location>
</feature>
<proteinExistence type="predicted"/>
<evidence type="ECO:0000256" key="1">
    <source>
        <dbReference type="SAM" id="MobiDB-lite"/>
    </source>
</evidence>
<feature type="region of interest" description="Disordered" evidence="1">
    <location>
        <begin position="1"/>
        <end position="93"/>
    </location>
</feature>
<protein>
    <submittedName>
        <fullName evidence="2">Uncharacterized protein</fullName>
    </submittedName>
</protein>
<evidence type="ECO:0000313" key="2">
    <source>
        <dbReference type="EMBL" id="TGZ50939.1"/>
    </source>
</evidence>
<comment type="caution">
    <text evidence="2">The sequence shown here is derived from an EMBL/GenBank/DDBJ whole genome shotgun (WGS) entry which is preliminary data.</text>
</comment>
<keyword evidence="3" id="KW-1185">Reference proteome</keyword>
<evidence type="ECO:0000313" key="3">
    <source>
        <dbReference type="Proteomes" id="UP000310200"/>
    </source>
</evidence>
<organism evidence="2 3">
    <name type="scientific">Temnothorax longispinosus</name>
    <dbReference type="NCBI Taxonomy" id="300112"/>
    <lineage>
        <taxon>Eukaryota</taxon>
        <taxon>Metazoa</taxon>
        <taxon>Ecdysozoa</taxon>
        <taxon>Arthropoda</taxon>
        <taxon>Hexapoda</taxon>
        <taxon>Insecta</taxon>
        <taxon>Pterygota</taxon>
        <taxon>Neoptera</taxon>
        <taxon>Endopterygota</taxon>
        <taxon>Hymenoptera</taxon>
        <taxon>Apocrita</taxon>
        <taxon>Aculeata</taxon>
        <taxon>Formicoidea</taxon>
        <taxon>Formicidae</taxon>
        <taxon>Myrmicinae</taxon>
        <taxon>Temnothorax</taxon>
    </lineage>
</organism>
<sequence>MRNPHYSLSIYDVLNDPRPSSASHLGRKVGAWRTPDVSSHRRPRRAFLSWNENKKRRTSRGRRKNGTVMTRRKGGTGGEKKGGHTKRGGRGRCDKWLVKTPGRGVMECGELNGGAQKSEPAAWGASVGYNSFDSRYRCRRRAARFLFFSEMQKSPGDRFHTLCRQEY</sequence>
<dbReference type="EMBL" id="QBLH01001812">
    <property type="protein sequence ID" value="TGZ50939.1"/>
    <property type="molecule type" value="Genomic_DNA"/>
</dbReference>
<gene>
    <name evidence="2" type="ORF">DBV15_11028</name>
</gene>